<dbReference type="CDD" id="cd01948">
    <property type="entry name" value="EAL"/>
    <property type="match status" value="1"/>
</dbReference>
<dbReference type="GO" id="GO:0007165">
    <property type="term" value="P:signal transduction"/>
    <property type="evidence" value="ECO:0007669"/>
    <property type="project" value="InterPro"/>
</dbReference>
<protein>
    <submittedName>
        <fullName evidence="5">Diguanylate cyclase</fullName>
    </submittedName>
</protein>
<dbReference type="OrthoDB" id="6635966at2"/>
<dbReference type="InterPro" id="IPR003660">
    <property type="entry name" value="HAMP_dom"/>
</dbReference>
<evidence type="ECO:0000313" key="6">
    <source>
        <dbReference type="Proteomes" id="UP000186313"/>
    </source>
</evidence>
<dbReference type="InterPro" id="IPR001633">
    <property type="entry name" value="EAL_dom"/>
</dbReference>
<dbReference type="Gene3D" id="3.30.70.270">
    <property type="match status" value="1"/>
</dbReference>
<gene>
    <name evidence="5" type="ORF">BIY22_12440</name>
</gene>
<dbReference type="AlphaFoldDB" id="A0A1Q9HA98"/>
<keyword evidence="1" id="KW-1133">Transmembrane helix</keyword>
<dbReference type="SUPFAM" id="SSF158472">
    <property type="entry name" value="HAMP domain-like"/>
    <property type="match status" value="1"/>
</dbReference>
<evidence type="ECO:0000259" key="3">
    <source>
        <dbReference type="PROSITE" id="PS50885"/>
    </source>
</evidence>
<dbReference type="Pfam" id="PF00672">
    <property type="entry name" value="HAMP"/>
    <property type="match status" value="1"/>
</dbReference>
<dbReference type="Proteomes" id="UP000186313">
    <property type="component" value="Unassembled WGS sequence"/>
</dbReference>
<evidence type="ECO:0000259" key="4">
    <source>
        <dbReference type="PROSITE" id="PS50887"/>
    </source>
</evidence>
<dbReference type="EMBL" id="MJMJ01000044">
    <property type="protein sequence ID" value="OLQ86052.1"/>
    <property type="molecule type" value="Genomic_DNA"/>
</dbReference>
<dbReference type="CDD" id="cd01949">
    <property type="entry name" value="GGDEF"/>
    <property type="match status" value="1"/>
</dbReference>
<dbReference type="InterPro" id="IPR029787">
    <property type="entry name" value="Nucleotide_cyclase"/>
</dbReference>
<dbReference type="GO" id="GO:0071111">
    <property type="term" value="F:cyclic-guanylate-specific phosphodiesterase activity"/>
    <property type="evidence" value="ECO:0007669"/>
    <property type="project" value="InterPro"/>
</dbReference>
<dbReference type="Gene3D" id="3.20.20.450">
    <property type="entry name" value="EAL domain"/>
    <property type="match status" value="1"/>
</dbReference>
<dbReference type="NCBIfam" id="TIGR00254">
    <property type="entry name" value="GGDEF"/>
    <property type="match status" value="1"/>
</dbReference>
<dbReference type="CDD" id="cd06225">
    <property type="entry name" value="HAMP"/>
    <property type="match status" value="1"/>
</dbReference>
<comment type="caution">
    <text evidence="5">The sequence shown here is derived from an EMBL/GenBank/DDBJ whole genome shotgun (WGS) entry which is preliminary data.</text>
</comment>
<dbReference type="InterPro" id="IPR050706">
    <property type="entry name" value="Cyclic-di-GMP_PDE-like"/>
</dbReference>
<dbReference type="SMART" id="SM00304">
    <property type="entry name" value="HAMP"/>
    <property type="match status" value="1"/>
</dbReference>
<dbReference type="InterPro" id="IPR035919">
    <property type="entry name" value="EAL_sf"/>
</dbReference>
<dbReference type="PROSITE" id="PS50883">
    <property type="entry name" value="EAL"/>
    <property type="match status" value="1"/>
</dbReference>
<dbReference type="SUPFAM" id="SSF55073">
    <property type="entry name" value="Nucleotide cyclase"/>
    <property type="match status" value="1"/>
</dbReference>
<dbReference type="Pfam" id="PF00563">
    <property type="entry name" value="EAL"/>
    <property type="match status" value="1"/>
</dbReference>
<proteinExistence type="predicted"/>
<reference evidence="5 6" key="1">
    <citation type="submission" date="2016-09" db="EMBL/GenBank/DDBJ databases">
        <title>Genomic Taxonomy of the Vibrionaceae.</title>
        <authorList>
            <person name="Gonzalez-Castillo A."/>
            <person name="Gomez-Gil B."/>
            <person name="Enciso-Ibarra K."/>
        </authorList>
    </citation>
    <scope>NUCLEOTIDE SEQUENCE [LARGE SCALE GENOMIC DNA]</scope>
    <source>
        <strain evidence="5 6">CAIM 703</strain>
    </source>
</reference>
<dbReference type="STRING" id="1381081.BIY22_12440"/>
<dbReference type="InterPro" id="IPR043128">
    <property type="entry name" value="Rev_trsase/Diguanyl_cyclase"/>
</dbReference>
<dbReference type="GO" id="GO:0016020">
    <property type="term" value="C:membrane"/>
    <property type="evidence" value="ECO:0007669"/>
    <property type="project" value="InterPro"/>
</dbReference>
<organism evidence="5 6">
    <name type="scientific">Vibrio panuliri</name>
    <dbReference type="NCBI Taxonomy" id="1381081"/>
    <lineage>
        <taxon>Bacteria</taxon>
        <taxon>Pseudomonadati</taxon>
        <taxon>Pseudomonadota</taxon>
        <taxon>Gammaproteobacteria</taxon>
        <taxon>Vibrionales</taxon>
        <taxon>Vibrionaceae</taxon>
        <taxon>Vibrio</taxon>
    </lineage>
</organism>
<dbReference type="Gene3D" id="3.30.450.20">
    <property type="entry name" value="PAS domain"/>
    <property type="match status" value="1"/>
</dbReference>
<accession>A0A1Q9HA98</accession>
<dbReference type="Pfam" id="PF00990">
    <property type="entry name" value="GGDEF"/>
    <property type="match status" value="1"/>
</dbReference>
<evidence type="ECO:0000256" key="1">
    <source>
        <dbReference type="SAM" id="Phobius"/>
    </source>
</evidence>
<evidence type="ECO:0000313" key="5">
    <source>
        <dbReference type="EMBL" id="OLQ86052.1"/>
    </source>
</evidence>
<feature type="domain" description="HAMP" evidence="3">
    <location>
        <begin position="365"/>
        <end position="418"/>
    </location>
</feature>
<evidence type="ECO:0000259" key="2">
    <source>
        <dbReference type="PROSITE" id="PS50883"/>
    </source>
</evidence>
<dbReference type="InterPro" id="IPR000160">
    <property type="entry name" value="GGDEF_dom"/>
</dbReference>
<dbReference type="SMART" id="SM00052">
    <property type="entry name" value="EAL"/>
    <property type="match status" value="1"/>
</dbReference>
<dbReference type="PANTHER" id="PTHR33121:SF70">
    <property type="entry name" value="SIGNALING PROTEIN YKOW"/>
    <property type="match status" value="1"/>
</dbReference>
<keyword evidence="1" id="KW-0472">Membrane</keyword>
<feature type="domain" description="GGDEF" evidence="4">
    <location>
        <begin position="448"/>
        <end position="579"/>
    </location>
</feature>
<feature type="transmembrane region" description="Helical" evidence="1">
    <location>
        <begin position="12"/>
        <end position="31"/>
    </location>
</feature>
<sequence>MSLNTQFTLRTAVVLPFLLIFLTTFTVLTVVQNNNYEKMASDVSRKQLSALSENVELELSAFLFQPMQASLALSHSIELHHLYKPYDVSAIQNTMLSKFRDLYSHVPQLDNIGFGGQNGEYVGLRKETYDEYSLMLQDHLHQRGLVIYQGHEISNNIRSVIKDYDPRFRPWYKPYAGINDSRWSPIYANADERQEVTLSATEPVYYGNTLQGVVVSDVKLSTFNTFLGQQQKDTGAVIFLFDESRRLIAHSTGGSIISWGTTHSLKGQRLLASESSHPVIQSSASYSDSYALSQAHRLFTTYVEGERYFHLVTPYKNAEGLNWFIGVSISEHELLGSMLDHQHESWLIGFIVSSVGIILGLIAFNRTVTPITSTANAAKQLAQGNWDSELPKPGNVYETSMLVHAFNEMADNLKASFYEISNQLLYDSLTKLYSREGLVNTCSKLEQLDGSLILIGINKFRHINDSIGHLCGDQLLVIVAERMKSTFENDALIARIGGDEFAIYLPNVQSSEEISFAIARIQQMFAAPFCLMQESIVLQVSLGVVKDHQQETMTTWLRNGSIALSNAKQEQASVSYYKPEMADKSRNKTRMLAKIKQAIELQEFVPYYQPIVDIQSGKVIGAEALARWLSPTEGLISPLEFIPLAEESGFISSIGEMVLSKACHDAVLGMQQGKWEQDFHLHVNLSVNQLSQAKLVEQLTKVLTESKLPAHNLTLEITESRLVDNDPVTIQNMQAIRDLGIQIAIDDFGTGYSSLAYLHKLPFDCLKIDRTFVNKLDHDHLDTSIVAAIINMTRGMKVDIVAEGIETHEQAEMLKQLECSQGQGFLYSRPVPFEQWPTNLVNMKS</sequence>
<dbReference type="PROSITE" id="PS50885">
    <property type="entry name" value="HAMP"/>
    <property type="match status" value="1"/>
</dbReference>
<feature type="domain" description="EAL" evidence="2">
    <location>
        <begin position="588"/>
        <end position="844"/>
    </location>
</feature>
<dbReference type="RefSeq" id="WP_075710467.1">
    <property type="nucleotide sequence ID" value="NZ_MJMJ01000044.1"/>
</dbReference>
<dbReference type="PROSITE" id="PS50887">
    <property type="entry name" value="GGDEF"/>
    <property type="match status" value="1"/>
</dbReference>
<dbReference type="SMART" id="SM00267">
    <property type="entry name" value="GGDEF"/>
    <property type="match status" value="1"/>
</dbReference>
<dbReference type="SUPFAM" id="SSF141868">
    <property type="entry name" value="EAL domain-like"/>
    <property type="match status" value="1"/>
</dbReference>
<dbReference type="Gene3D" id="6.10.340.10">
    <property type="match status" value="1"/>
</dbReference>
<name>A0A1Q9HA98_9VIBR</name>
<dbReference type="PANTHER" id="PTHR33121">
    <property type="entry name" value="CYCLIC DI-GMP PHOSPHODIESTERASE PDEF"/>
    <property type="match status" value="1"/>
</dbReference>
<keyword evidence="1" id="KW-0812">Transmembrane</keyword>